<feature type="compositionally biased region" description="Pro residues" evidence="1">
    <location>
        <begin position="60"/>
        <end position="74"/>
    </location>
</feature>
<organism evidence="3 4">
    <name type="scientific">Streptomyces microflavus</name>
    <name type="common">Streptomyces lipmanii</name>
    <dbReference type="NCBI Taxonomy" id="1919"/>
    <lineage>
        <taxon>Bacteria</taxon>
        <taxon>Bacillati</taxon>
        <taxon>Actinomycetota</taxon>
        <taxon>Actinomycetes</taxon>
        <taxon>Kitasatosporales</taxon>
        <taxon>Streptomycetaceae</taxon>
        <taxon>Streptomyces</taxon>
    </lineage>
</organism>
<accession>A0A7J0CJ97</accession>
<feature type="transmembrane region" description="Helical" evidence="2">
    <location>
        <begin position="38"/>
        <end position="58"/>
    </location>
</feature>
<feature type="transmembrane region" description="Helical" evidence="2">
    <location>
        <begin position="12"/>
        <end position="31"/>
    </location>
</feature>
<dbReference type="EMBL" id="BLWD01000001">
    <property type="protein sequence ID" value="GFN02358.1"/>
    <property type="molecule type" value="Genomic_DNA"/>
</dbReference>
<comment type="caution">
    <text evidence="3">The sequence shown here is derived from an EMBL/GenBank/DDBJ whole genome shotgun (WGS) entry which is preliminary data.</text>
</comment>
<keyword evidence="2" id="KW-1133">Transmembrane helix</keyword>
<keyword evidence="2" id="KW-0812">Transmembrane</keyword>
<proteinExistence type="predicted"/>
<dbReference type="Proteomes" id="UP000498740">
    <property type="component" value="Unassembled WGS sequence"/>
</dbReference>
<feature type="region of interest" description="Disordered" evidence="1">
    <location>
        <begin position="55"/>
        <end position="74"/>
    </location>
</feature>
<evidence type="ECO:0000313" key="4">
    <source>
        <dbReference type="Proteomes" id="UP000498740"/>
    </source>
</evidence>
<gene>
    <name evidence="3" type="ORF">Smic_09140</name>
</gene>
<evidence type="ECO:0000256" key="2">
    <source>
        <dbReference type="SAM" id="Phobius"/>
    </source>
</evidence>
<protein>
    <submittedName>
        <fullName evidence="3">Uncharacterized protein</fullName>
    </submittedName>
</protein>
<evidence type="ECO:0000313" key="3">
    <source>
        <dbReference type="EMBL" id="GFN02358.1"/>
    </source>
</evidence>
<name>A0A7J0CJ97_STRMI</name>
<reference evidence="3 4" key="1">
    <citation type="submission" date="2020-05" db="EMBL/GenBank/DDBJ databases">
        <title>Whole genome shotgun sequence of Streptomyces microflavus NBRC 13062.</title>
        <authorList>
            <person name="Komaki H."/>
            <person name="Tamura T."/>
        </authorList>
    </citation>
    <scope>NUCLEOTIDE SEQUENCE [LARGE SCALE GENOMIC DNA]</scope>
    <source>
        <strain evidence="3 4">NBRC 13062</strain>
    </source>
</reference>
<evidence type="ECO:0000256" key="1">
    <source>
        <dbReference type="SAM" id="MobiDB-lite"/>
    </source>
</evidence>
<sequence>MTGMNENPLDILPEILLAAAAVLGLLLGSWLPRNRQWVVAVLAAAASVGGIAAASVAATTPPPPPSVRPLPWTP</sequence>
<keyword evidence="2" id="KW-0472">Membrane</keyword>
<dbReference type="AlphaFoldDB" id="A0A7J0CJ97"/>